<accession>A0ABV8EE21</accession>
<dbReference type="InterPro" id="IPR019887">
    <property type="entry name" value="Tscrpt_reg_AsnC/Lrp_C"/>
</dbReference>
<dbReference type="SMART" id="SM00344">
    <property type="entry name" value="HTH_ASNC"/>
    <property type="match status" value="1"/>
</dbReference>
<dbReference type="EMBL" id="JBHSBD010000126">
    <property type="protein sequence ID" value="MFC3970815.1"/>
    <property type="molecule type" value="Genomic_DNA"/>
</dbReference>
<feature type="domain" description="Transcription regulator AsnC/Lrp ligand binding" evidence="1">
    <location>
        <begin position="49"/>
        <end position="122"/>
    </location>
</feature>
<gene>
    <name evidence="2" type="ORF">ACFOVS_22340</name>
</gene>
<dbReference type="Proteomes" id="UP001595697">
    <property type="component" value="Unassembled WGS sequence"/>
</dbReference>
<protein>
    <submittedName>
        <fullName evidence="2">Lrp/AsnC family transcriptional regulator</fullName>
    </submittedName>
</protein>
<evidence type="ECO:0000313" key="2">
    <source>
        <dbReference type="EMBL" id="MFC3970815.1"/>
    </source>
</evidence>
<dbReference type="InterPro" id="IPR019888">
    <property type="entry name" value="Tscrpt_reg_AsnC-like"/>
</dbReference>
<keyword evidence="3" id="KW-1185">Reference proteome</keyword>
<dbReference type="RefSeq" id="WP_247262239.1">
    <property type="nucleotide sequence ID" value="NZ_JALJQZ010000041.1"/>
</dbReference>
<dbReference type="InterPro" id="IPR011008">
    <property type="entry name" value="Dimeric_a/b-barrel"/>
</dbReference>
<dbReference type="Gene3D" id="3.30.70.920">
    <property type="match status" value="1"/>
</dbReference>
<dbReference type="PANTHER" id="PTHR30154">
    <property type="entry name" value="LEUCINE-RESPONSIVE REGULATORY PROTEIN"/>
    <property type="match status" value="1"/>
</dbReference>
<dbReference type="PANTHER" id="PTHR30154:SF17">
    <property type="entry name" value="DNA-BINDING TRANSCRIPTIONAL ACTIVATOR DECR"/>
    <property type="match status" value="1"/>
</dbReference>
<evidence type="ECO:0000313" key="3">
    <source>
        <dbReference type="Proteomes" id="UP001595697"/>
    </source>
</evidence>
<evidence type="ECO:0000259" key="1">
    <source>
        <dbReference type="Pfam" id="PF01037"/>
    </source>
</evidence>
<proteinExistence type="predicted"/>
<dbReference type="Pfam" id="PF01037">
    <property type="entry name" value="AsnC_trans_reg"/>
    <property type="match status" value="1"/>
</dbReference>
<name>A0ABV8EE21_9HYPH</name>
<dbReference type="SUPFAM" id="SSF54909">
    <property type="entry name" value="Dimeric alpha+beta barrel"/>
    <property type="match status" value="1"/>
</dbReference>
<sequence>MNHSNTDLGIAEIKHAAIRPRRLRAEGYIIGTMSILDRRKINLPTTVFVLVKTGRHIEDWIERFHAAVSTIPEVVEVHRLTGNYDYILKIVLPNVEYYDVIYKQIIRRIELYDMSAYISMETVKQSFALPTIHT</sequence>
<reference evidence="3" key="1">
    <citation type="journal article" date="2019" name="Int. J. Syst. Evol. Microbiol.">
        <title>The Global Catalogue of Microorganisms (GCM) 10K type strain sequencing project: providing services to taxonomists for standard genome sequencing and annotation.</title>
        <authorList>
            <consortium name="The Broad Institute Genomics Platform"/>
            <consortium name="The Broad Institute Genome Sequencing Center for Infectious Disease"/>
            <person name="Wu L."/>
            <person name="Ma J."/>
        </authorList>
    </citation>
    <scope>NUCLEOTIDE SEQUENCE [LARGE SCALE GENOMIC DNA]</scope>
    <source>
        <strain evidence="3">TBRC 5781</strain>
    </source>
</reference>
<comment type="caution">
    <text evidence="2">The sequence shown here is derived from an EMBL/GenBank/DDBJ whole genome shotgun (WGS) entry which is preliminary data.</text>
</comment>
<organism evidence="2 3">
    <name type="scientific">Rhizobium lemnae</name>
    <dbReference type="NCBI Taxonomy" id="1214924"/>
    <lineage>
        <taxon>Bacteria</taxon>
        <taxon>Pseudomonadati</taxon>
        <taxon>Pseudomonadota</taxon>
        <taxon>Alphaproteobacteria</taxon>
        <taxon>Hyphomicrobiales</taxon>
        <taxon>Rhizobiaceae</taxon>
        <taxon>Rhizobium/Agrobacterium group</taxon>
        <taxon>Rhizobium</taxon>
    </lineage>
</organism>